<feature type="region of interest" description="Disordered" evidence="1">
    <location>
        <begin position="1"/>
        <end position="61"/>
    </location>
</feature>
<comment type="caution">
    <text evidence="2">The sequence shown here is derived from an EMBL/GenBank/DDBJ whole genome shotgun (WGS) entry which is preliminary data.</text>
</comment>
<feature type="compositionally biased region" description="Basic and acidic residues" evidence="1">
    <location>
        <begin position="34"/>
        <end position="61"/>
    </location>
</feature>
<proteinExistence type="predicted"/>
<evidence type="ECO:0000256" key="1">
    <source>
        <dbReference type="SAM" id="MobiDB-lite"/>
    </source>
</evidence>
<dbReference type="AlphaFoldDB" id="A0AAV7UFH1"/>
<reference evidence="2" key="1">
    <citation type="journal article" date="2022" name="bioRxiv">
        <title>Sequencing and chromosome-scale assembly of the giantPleurodeles waltlgenome.</title>
        <authorList>
            <person name="Brown T."/>
            <person name="Elewa A."/>
            <person name="Iarovenko S."/>
            <person name="Subramanian E."/>
            <person name="Araus A.J."/>
            <person name="Petzold A."/>
            <person name="Susuki M."/>
            <person name="Suzuki K.-i.T."/>
            <person name="Hayashi T."/>
            <person name="Toyoda A."/>
            <person name="Oliveira C."/>
            <person name="Osipova E."/>
            <person name="Leigh N.D."/>
            <person name="Simon A."/>
            <person name="Yun M.H."/>
        </authorList>
    </citation>
    <scope>NUCLEOTIDE SEQUENCE</scope>
    <source>
        <strain evidence="2">20211129_DDA</strain>
        <tissue evidence="2">Liver</tissue>
    </source>
</reference>
<name>A0AAV7UFH1_PLEWA</name>
<dbReference type="EMBL" id="JANPWB010000005">
    <property type="protein sequence ID" value="KAJ1187441.1"/>
    <property type="molecule type" value="Genomic_DNA"/>
</dbReference>
<evidence type="ECO:0000313" key="2">
    <source>
        <dbReference type="EMBL" id="KAJ1187441.1"/>
    </source>
</evidence>
<gene>
    <name evidence="2" type="ORF">NDU88_004217</name>
</gene>
<feature type="compositionally biased region" description="Basic and acidic residues" evidence="1">
    <location>
        <begin position="1"/>
        <end position="21"/>
    </location>
</feature>
<sequence>MRGANEEDGRDAGGTDGKPENQEVEGVTCNIGGDADRACEGNARGERKPRPKNKEADAFEHIEDRGQREYVRLQPTLNLFICYHSILLI</sequence>
<accession>A0AAV7UFH1</accession>
<keyword evidence="3" id="KW-1185">Reference proteome</keyword>
<dbReference type="Proteomes" id="UP001066276">
    <property type="component" value="Chromosome 3_1"/>
</dbReference>
<organism evidence="2 3">
    <name type="scientific">Pleurodeles waltl</name>
    <name type="common">Iberian ribbed newt</name>
    <dbReference type="NCBI Taxonomy" id="8319"/>
    <lineage>
        <taxon>Eukaryota</taxon>
        <taxon>Metazoa</taxon>
        <taxon>Chordata</taxon>
        <taxon>Craniata</taxon>
        <taxon>Vertebrata</taxon>
        <taxon>Euteleostomi</taxon>
        <taxon>Amphibia</taxon>
        <taxon>Batrachia</taxon>
        <taxon>Caudata</taxon>
        <taxon>Salamandroidea</taxon>
        <taxon>Salamandridae</taxon>
        <taxon>Pleurodelinae</taxon>
        <taxon>Pleurodeles</taxon>
    </lineage>
</organism>
<protein>
    <submittedName>
        <fullName evidence="2">Uncharacterized protein</fullName>
    </submittedName>
</protein>
<evidence type="ECO:0000313" key="3">
    <source>
        <dbReference type="Proteomes" id="UP001066276"/>
    </source>
</evidence>